<name>A0A7C5QDJ9_CALS0</name>
<accession>A0A7C5QDJ9</accession>
<comment type="caution">
    <text evidence="6">The sequence shown here is derived from an EMBL/GenBank/DDBJ whole genome shotgun (WGS) entry which is preliminary data.</text>
</comment>
<dbReference type="FunFam" id="3.40.30.10:FF:000001">
    <property type="entry name" value="Thioredoxin"/>
    <property type="match status" value="1"/>
</dbReference>
<evidence type="ECO:0000256" key="4">
    <source>
        <dbReference type="ARBA" id="ARBA00023284"/>
    </source>
</evidence>
<dbReference type="GO" id="GO:0015035">
    <property type="term" value="F:protein-disulfide reductase activity"/>
    <property type="evidence" value="ECO:0007669"/>
    <property type="project" value="InterPro"/>
</dbReference>
<dbReference type="PANTHER" id="PTHR45663:SF11">
    <property type="entry name" value="GEO12009P1"/>
    <property type="match status" value="1"/>
</dbReference>
<dbReference type="CDD" id="cd02947">
    <property type="entry name" value="TRX_family"/>
    <property type="match status" value="1"/>
</dbReference>
<dbReference type="Pfam" id="PF00085">
    <property type="entry name" value="Thioredoxin"/>
    <property type="match status" value="1"/>
</dbReference>
<dbReference type="EMBL" id="DRWN01000031">
    <property type="protein sequence ID" value="HHK68451.1"/>
    <property type="molecule type" value="Genomic_DNA"/>
</dbReference>
<gene>
    <name evidence="6" type="primary">trxA</name>
    <name evidence="6" type="ORF">ENM11_04760</name>
</gene>
<dbReference type="NCBIfam" id="TIGR01068">
    <property type="entry name" value="thioredoxin"/>
    <property type="match status" value="1"/>
</dbReference>
<evidence type="ECO:0000313" key="6">
    <source>
        <dbReference type="EMBL" id="HHK68451.1"/>
    </source>
</evidence>
<dbReference type="InterPro" id="IPR013766">
    <property type="entry name" value="Thioredoxin_domain"/>
</dbReference>
<evidence type="ECO:0000256" key="2">
    <source>
        <dbReference type="ARBA" id="ARBA00022982"/>
    </source>
</evidence>
<dbReference type="SUPFAM" id="SSF52833">
    <property type="entry name" value="Thioredoxin-like"/>
    <property type="match status" value="1"/>
</dbReference>
<dbReference type="PANTHER" id="PTHR45663">
    <property type="entry name" value="GEO12009P1"/>
    <property type="match status" value="1"/>
</dbReference>
<evidence type="ECO:0000256" key="3">
    <source>
        <dbReference type="ARBA" id="ARBA00023157"/>
    </source>
</evidence>
<keyword evidence="2" id="KW-0249">Electron transport</keyword>
<feature type="domain" description="Thioredoxin" evidence="5">
    <location>
        <begin position="10"/>
        <end position="136"/>
    </location>
</feature>
<dbReference type="PRINTS" id="PR00421">
    <property type="entry name" value="THIOREDOXIN"/>
</dbReference>
<dbReference type="InterPro" id="IPR017937">
    <property type="entry name" value="Thioredoxin_CS"/>
</dbReference>
<keyword evidence="4" id="KW-0676">Redox-active center</keyword>
<dbReference type="InterPro" id="IPR036249">
    <property type="entry name" value="Thioredoxin-like_sf"/>
</dbReference>
<protein>
    <submittedName>
        <fullName evidence="6">Thioredoxin</fullName>
    </submittedName>
</protein>
<dbReference type="GO" id="GO:0005737">
    <property type="term" value="C:cytoplasm"/>
    <property type="evidence" value="ECO:0007669"/>
    <property type="project" value="TreeGrafter"/>
</dbReference>
<keyword evidence="1" id="KW-0813">Transport</keyword>
<dbReference type="AlphaFoldDB" id="A0A7C5QDJ9"/>
<dbReference type="InterPro" id="IPR005746">
    <property type="entry name" value="Thioredoxin"/>
</dbReference>
<sequence length="136" mass="15505">MSSDEELERIKMRKLAEILSNKKTEEGSPTLSAPVELTDLNFKQFISYHDFVVVDFWAEWCAPCRAIAPVVKELAKQYAGKVVFGKLNVDENPRTASEYGIMSIPTLLFFRKGRPVDMVVGAVPKRYLESRIQQHL</sequence>
<reference evidence="6" key="1">
    <citation type="journal article" date="2020" name="mSystems">
        <title>Genome- and Community-Level Interaction Insights into Carbon Utilization and Element Cycling Functions of Hydrothermarchaeota in Hydrothermal Sediment.</title>
        <authorList>
            <person name="Zhou Z."/>
            <person name="Liu Y."/>
            <person name="Xu W."/>
            <person name="Pan J."/>
            <person name="Luo Z.H."/>
            <person name="Li M."/>
        </authorList>
    </citation>
    <scope>NUCLEOTIDE SEQUENCE [LARGE SCALE GENOMIC DNA]</scope>
    <source>
        <strain evidence="6">SpSt-1056</strain>
    </source>
</reference>
<proteinExistence type="predicted"/>
<dbReference type="Gene3D" id="3.40.30.10">
    <property type="entry name" value="Glutaredoxin"/>
    <property type="match status" value="1"/>
</dbReference>
<dbReference type="PROSITE" id="PS51352">
    <property type="entry name" value="THIOREDOXIN_2"/>
    <property type="match status" value="1"/>
</dbReference>
<organism evidence="6">
    <name type="scientific">Caldiarchaeum subterraneum</name>
    <dbReference type="NCBI Taxonomy" id="311458"/>
    <lineage>
        <taxon>Archaea</taxon>
        <taxon>Nitrososphaerota</taxon>
        <taxon>Candidatus Caldarchaeales</taxon>
        <taxon>Candidatus Caldarchaeaceae</taxon>
        <taxon>Candidatus Caldarchaeum</taxon>
    </lineage>
</organism>
<keyword evidence="3" id="KW-1015">Disulfide bond</keyword>
<evidence type="ECO:0000259" key="5">
    <source>
        <dbReference type="PROSITE" id="PS51352"/>
    </source>
</evidence>
<evidence type="ECO:0000256" key="1">
    <source>
        <dbReference type="ARBA" id="ARBA00022448"/>
    </source>
</evidence>
<dbReference type="PROSITE" id="PS00194">
    <property type="entry name" value="THIOREDOXIN_1"/>
    <property type="match status" value="1"/>
</dbReference>